<proteinExistence type="predicted"/>
<evidence type="ECO:0000313" key="1">
    <source>
        <dbReference type="EMBL" id="PNX63211.1"/>
    </source>
</evidence>
<sequence length="166" mass="18206">YQPAPCAGPRALAQRGSYNCAVAQASGAMAQLPDQEDFPRHSSCTMRSSQSPDLPFETLIAPCAAPLRHGAEPREKLFNFKLNCAMRSFSGAMAQDSEKILQNSIPFAPCAVEWRHGAAYRGLSSPILAQLRHAQHSCAMAQLQIQIPLFCLRNTQPSIRLIFHSL</sequence>
<accession>A0A2K3KA86</accession>
<gene>
    <name evidence="1" type="ORF">L195_g053390</name>
</gene>
<reference evidence="1 2" key="2">
    <citation type="journal article" date="2017" name="Front. Plant Sci.">
        <title>Gene Classification and Mining of Molecular Markers Useful in Red Clover (Trifolium pratense) Breeding.</title>
        <authorList>
            <person name="Istvanek J."/>
            <person name="Dluhosova J."/>
            <person name="Dluhos P."/>
            <person name="Patkova L."/>
            <person name="Nedelnik J."/>
            <person name="Repkova J."/>
        </authorList>
    </citation>
    <scope>NUCLEOTIDE SEQUENCE [LARGE SCALE GENOMIC DNA]</scope>
    <source>
        <strain evidence="2">cv. Tatra</strain>
        <tissue evidence="1">Young leaves</tissue>
    </source>
</reference>
<protein>
    <submittedName>
        <fullName evidence="1">Uncharacterized protein</fullName>
    </submittedName>
</protein>
<dbReference type="EMBL" id="ASHM01089751">
    <property type="protein sequence ID" value="PNX63211.1"/>
    <property type="molecule type" value="Genomic_DNA"/>
</dbReference>
<evidence type="ECO:0000313" key="2">
    <source>
        <dbReference type="Proteomes" id="UP000236291"/>
    </source>
</evidence>
<name>A0A2K3KA86_TRIPR</name>
<dbReference type="Proteomes" id="UP000236291">
    <property type="component" value="Unassembled WGS sequence"/>
</dbReference>
<dbReference type="AlphaFoldDB" id="A0A2K3KA86"/>
<reference evidence="1 2" key="1">
    <citation type="journal article" date="2014" name="Am. J. Bot.">
        <title>Genome assembly and annotation for red clover (Trifolium pratense; Fabaceae).</title>
        <authorList>
            <person name="Istvanek J."/>
            <person name="Jaros M."/>
            <person name="Krenek A."/>
            <person name="Repkova J."/>
        </authorList>
    </citation>
    <scope>NUCLEOTIDE SEQUENCE [LARGE SCALE GENOMIC DNA]</scope>
    <source>
        <strain evidence="2">cv. Tatra</strain>
        <tissue evidence="1">Young leaves</tissue>
    </source>
</reference>
<feature type="non-terminal residue" evidence="1">
    <location>
        <position position="1"/>
    </location>
</feature>
<comment type="caution">
    <text evidence="1">The sequence shown here is derived from an EMBL/GenBank/DDBJ whole genome shotgun (WGS) entry which is preliminary data.</text>
</comment>
<organism evidence="1 2">
    <name type="scientific">Trifolium pratense</name>
    <name type="common">Red clover</name>
    <dbReference type="NCBI Taxonomy" id="57577"/>
    <lineage>
        <taxon>Eukaryota</taxon>
        <taxon>Viridiplantae</taxon>
        <taxon>Streptophyta</taxon>
        <taxon>Embryophyta</taxon>
        <taxon>Tracheophyta</taxon>
        <taxon>Spermatophyta</taxon>
        <taxon>Magnoliopsida</taxon>
        <taxon>eudicotyledons</taxon>
        <taxon>Gunneridae</taxon>
        <taxon>Pentapetalae</taxon>
        <taxon>rosids</taxon>
        <taxon>fabids</taxon>
        <taxon>Fabales</taxon>
        <taxon>Fabaceae</taxon>
        <taxon>Papilionoideae</taxon>
        <taxon>50 kb inversion clade</taxon>
        <taxon>NPAAA clade</taxon>
        <taxon>Hologalegina</taxon>
        <taxon>IRL clade</taxon>
        <taxon>Trifolieae</taxon>
        <taxon>Trifolium</taxon>
    </lineage>
</organism>